<name>U1G7E5_ENDPU</name>
<dbReference type="eggNOG" id="ENOG502RZS8">
    <property type="taxonomic scope" value="Eukaryota"/>
</dbReference>
<organism evidence="2 3">
    <name type="scientific">Endocarpon pusillum (strain Z07020 / HMAS-L-300199)</name>
    <name type="common">Lichen-forming fungus</name>
    <dbReference type="NCBI Taxonomy" id="1263415"/>
    <lineage>
        <taxon>Eukaryota</taxon>
        <taxon>Fungi</taxon>
        <taxon>Dikarya</taxon>
        <taxon>Ascomycota</taxon>
        <taxon>Pezizomycotina</taxon>
        <taxon>Eurotiomycetes</taxon>
        <taxon>Chaetothyriomycetidae</taxon>
        <taxon>Verrucariales</taxon>
        <taxon>Verrucariaceae</taxon>
        <taxon>Endocarpon</taxon>
    </lineage>
</organism>
<keyword evidence="3" id="KW-1185">Reference proteome</keyword>
<dbReference type="HOGENOM" id="CLU_033444_1_0_1"/>
<dbReference type="PANTHER" id="PTHR13379:SF0">
    <property type="entry name" value="UPF0415 PROTEIN C7ORF25"/>
    <property type="match status" value="1"/>
</dbReference>
<dbReference type="EMBL" id="KE720957">
    <property type="protein sequence ID" value="ERF73337.1"/>
    <property type="molecule type" value="Genomic_DNA"/>
</dbReference>
<gene>
    <name evidence="2" type="ORF">EPUS_08279</name>
</gene>
<dbReference type="RefSeq" id="XP_007800996.1">
    <property type="nucleotide sequence ID" value="XM_007802805.1"/>
</dbReference>
<dbReference type="Proteomes" id="UP000019373">
    <property type="component" value="Unassembled WGS sequence"/>
</dbReference>
<evidence type="ECO:0008006" key="4">
    <source>
        <dbReference type="Google" id="ProtNLM"/>
    </source>
</evidence>
<evidence type="ECO:0000313" key="3">
    <source>
        <dbReference type="Proteomes" id="UP000019373"/>
    </source>
</evidence>
<feature type="region of interest" description="Disordered" evidence="1">
    <location>
        <begin position="1"/>
        <end position="21"/>
    </location>
</feature>
<dbReference type="AlphaFoldDB" id="U1G7E5"/>
<dbReference type="OrthoDB" id="441890at2759"/>
<protein>
    <recommendedName>
        <fullName evidence="4">DUF1308 domain-containing protein</fullName>
    </recommendedName>
</protein>
<accession>U1G7E5</accession>
<evidence type="ECO:0000313" key="2">
    <source>
        <dbReference type="EMBL" id="ERF73337.1"/>
    </source>
</evidence>
<dbReference type="PANTHER" id="PTHR13379">
    <property type="entry name" value="UNCHARACTERIZED DUF1308"/>
    <property type="match status" value="1"/>
</dbReference>
<reference evidence="3" key="1">
    <citation type="journal article" date="2014" name="BMC Genomics">
        <title>Genome characteristics reveal the impact of lichenization on lichen-forming fungus Endocarpon pusillum Hedwig (Verrucariales, Ascomycota).</title>
        <authorList>
            <person name="Wang Y.-Y."/>
            <person name="Liu B."/>
            <person name="Zhang X.-Y."/>
            <person name="Zhou Q.-M."/>
            <person name="Zhang T."/>
            <person name="Li H."/>
            <person name="Yu Y.-F."/>
            <person name="Zhang X.-L."/>
            <person name="Hao X.-Y."/>
            <person name="Wang M."/>
            <person name="Wang L."/>
            <person name="Wei J.-C."/>
        </authorList>
    </citation>
    <scope>NUCLEOTIDE SEQUENCE [LARGE SCALE GENOMIC DNA]</scope>
    <source>
        <strain evidence="3">Z07020 / HMAS-L-300199</strain>
    </source>
</reference>
<sequence>MLSTNIVKNETQKQSHFEHEPTSSKFVHANLLHRAGLLLAELTAFQSYLQSQRKEDTVRIRQFFLGVQSETKSLERIANVISNEGLIADDKNDAVEAKRLHVLQSSNLPFYEVVWQVAIRCEGLIALGMRNRRVRTVSLADEKDSPNHNSVSLGQAGIASKTVRRKDAAAADIVADDGGTWIKVSTITEKRLLFEMAKEGWEGYDDESSEDHRDSDVENGTLPGATRCQAYRLELVRLAEDLIKAACAVRVRYRHPRIQFILPRIFEGRLPEIDSVIQDLRKTGVEVQCAAEMQSCFNRQNPTVDSSHSSIFSRMLPRTHPPLSTVLNIDCTILLALISDISHLRSENLPVAPEGKYHSAITRQIKSEETTLLLQSELFPPLVGRQMECTWHAARRMREIVHTMGTVAEKARADIILGEGEYKELPEVELCARLKDFSDHDVPVGLLLPIRVVDFDADAMLVKDKSEIPAGVMSEVAKGLSEINKSVFLYGWCRSIVTISSNRAVAKEIEQKVCQLLDERERNADEALRDEVTGPNIWVCGTARSLIGKEKGRREG</sequence>
<dbReference type="OMA" id="VCDTARS"/>
<proteinExistence type="predicted"/>
<dbReference type="GeneID" id="19243129"/>
<feature type="compositionally biased region" description="Basic and acidic residues" evidence="1">
    <location>
        <begin position="10"/>
        <end position="21"/>
    </location>
</feature>
<evidence type="ECO:0000256" key="1">
    <source>
        <dbReference type="SAM" id="MobiDB-lite"/>
    </source>
</evidence>